<dbReference type="SUPFAM" id="SSF55326">
    <property type="entry name" value="PurM N-terminal domain-like"/>
    <property type="match status" value="1"/>
</dbReference>
<evidence type="ECO:0000256" key="1">
    <source>
        <dbReference type="ARBA" id="ARBA00006243"/>
    </source>
</evidence>
<sequence>MLPAIGKLDRESFEKIIFPYLGKPNKNVLVGPKHGVDAAVIDLGDRVMAVATDPTFGMPVVMPFFGWAIAHICASDVAVLGIKTEYMTICILLTPESKPETLEGFWKKLNIECKKLDITIVGGHTGIYPGISYPLNGGCTVWGFGKKEDLTPASNAKIGDKVIITKGPAIEAVGILALQAEAKLTEKFGREIVAKAKNRLIEMTVVKDALIAAKFANALHDATEGGLLNGVYEIAESSGTGVRIDEDKIVIPEEIAKVCDYFSIDPLISISEGTLVITAEKAKAPKLISELERNGIPAYEIGEITEGERVFVRKDKREEKLVPVKVDPFWQAYFSTLQ</sequence>
<comment type="caution">
    <text evidence="4">The sequence shown here is derived from an EMBL/GenBank/DDBJ whole genome shotgun (WGS) entry which is preliminary data.</text>
</comment>
<evidence type="ECO:0000259" key="3">
    <source>
        <dbReference type="Pfam" id="PF02769"/>
    </source>
</evidence>
<dbReference type="PIRSF" id="PIRSF005644">
    <property type="entry name" value="Hdrgns_mtr_HypE"/>
    <property type="match status" value="1"/>
</dbReference>
<accession>A0A7C6AAD3</accession>
<name>A0A7C6AAD3_UNCW3</name>
<dbReference type="PANTHER" id="PTHR30303">
    <property type="entry name" value="HYDROGENASE ISOENZYMES FORMATION PROTEIN HYPE"/>
    <property type="match status" value="1"/>
</dbReference>
<dbReference type="PANTHER" id="PTHR30303:SF4">
    <property type="entry name" value="HYDROGENASE EXPRESSION_FORMATION PROTEIN HYPE"/>
    <property type="match status" value="1"/>
</dbReference>
<evidence type="ECO:0000259" key="2">
    <source>
        <dbReference type="Pfam" id="PF00586"/>
    </source>
</evidence>
<dbReference type="Gene3D" id="3.30.1330.10">
    <property type="entry name" value="PurM-like, N-terminal domain"/>
    <property type="match status" value="1"/>
</dbReference>
<dbReference type="Pfam" id="PF02769">
    <property type="entry name" value="AIRS_C"/>
    <property type="match status" value="1"/>
</dbReference>
<proteinExistence type="inferred from homology"/>
<dbReference type="CDD" id="cd06061">
    <property type="entry name" value="PurM-like1"/>
    <property type="match status" value="1"/>
</dbReference>
<dbReference type="Pfam" id="PF00586">
    <property type="entry name" value="AIRS"/>
    <property type="match status" value="1"/>
</dbReference>
<comment type="similarity">
    <text evidence="1">Belongs to the HypE family.</text>
</comment>
<evidence type="ECO:0000313" key="4">
    <source>
        <dbReference type="EMBL" id="HHS52753.1"/>
    </source>
</evidence>
<dbReference type="SUPFAM" id="SSF56042">
    <property type="entry name" value="PurM C-terminal domain-like"/>
    <property type="match status" value="1"/>
</dbReference>
<dbReference type="InterPro" id="IPR036921">
    <property type="entry name" value="PurM-like_N_sf"/>
</dbReference>
<dbReference type="EMBL" id="DTLI01000187">
    <property type="protein sequence ID" value="HHS52753.1"/>
    <property type="molecule type" value="Genomic_DNA"/>
</dbReference>
<protein>
    <submittedName>
        <fullName evidence="4">AIR synthase</fullName>
    </submittedName>
</protein>
<dbReference type="Gene3D" id="3.90.650.10">
    <property type="entry name" value="PurM-like C-terminal domain"/>
    <property type="match status" value="1"/>
</dbReference>
<reference evidence="4" key="1">
    <citation type="journal article" date="2020" name="mSystems">
        <title>Genome- and Community-Level Interaction Insights into Carbon Utilization and Element Cycling Functions of Hydrothermarchaeota in Hydrothermal Sediment.</title>
        <authorList>
            <person name="Zhou Z."/>
            <person name="Liu Y."/>
            <person name="Xu W."/>
            <person name="Pan J."/>
            <person name="Luo Z.H."/>
            <person name="Li M."/>
        </authorList>
    </citation>
    <scope>NUCLEOTIDE SEQUENCE [LARGE SCALE GENOMIC DNA]</scope>
    <source>
        <strain evidence="4">SpSt-876</strain>
    </source>
</reference>
<dbReference type="InterPro" id="IPR011854">
    <property type="entry name" value="HypE"/>
</dbReference>
<dbReference type="InterPro" id="IPR036676">
    <property type="entry name" value="PurM-like_C_sf"/>
</dbReference>
<dbReference type="InterPro" id="IPR010918">
    <property type="entry name" value="PurM-like_C_dom"/>
</dbReference>
<dbReference type="GO" id="GO:0051604">
    <property type="term" value="P:protein maturation"/>
    <property type="evidence" value="ECO:0007669"/>
    <property type="project" value="TreeGrafter"/>
</dbReference>
<gene>
    <name evidence="4" type="ORF">ENW73_07850</name>
</gene>
<organism evidence="4">
    <name type="scientific">candidate division WOR-3 bacterium</name>
    <dbReference type="NCBI Taxonomy" id="2052148"/>
    <lineage>
        <taxon>Bacteria</taxon>
        <taxon>Bacteria division WOR-3</taxon>
    </lineage>
</organism>
<feature type="domain" description="PurM-like N-terminal" evidence="2">
    <location>
        <begin position="36"/>
        <end position="131"/>
    </location>
</feature>
<dbReference type="InterPro" id="IPR016188">
    <property type="entry name" value="PurM-like_N"/>
</dbReference>
<dbReference type="AlphaFoldDB" id="A0A7C6AAD3"/>
<feature type="domain" description="PurM-like C-terminal" evidence="3">
    <location>
        <begin position="157"/>
        <end position="313"/>
    </location>
</feature>